<reference evidence="12" key="1">
    <citation type="journal article" date="2012" name="J. Microbiol. Biotechnol.">
        <title>Ramlibacter ginsenosidimutans sp. nov., with ginsenoside-converting activity.</title>
        <authorList>
            <person name="Wang L."/>
            <person name="An D.S."/>
            <person name="Kim S.G."/>
            <person name="Jin F.X."/>
            <person name="Kim S.C."/>
            <person name="Lee S.T."/>
            <person name="Im W.T."/>
        </authorList>
    </citation>
    <scope>NUCLEOTIDE SEQUENCE</scope>
    <source>
        <strain evidence="12">KACC 17527</strain>
    </source>
</reference>
<accession>A0A934WM60</accession>
<dbReference type="EMBL" id="JAEPWM010000002">
    <property type="protein sequence ID" value="MBK6006306.1"/>
    <property type="molecule type" value="Genomic_DNA"/>
</dbReference>
<dbReference type="SMART" id="SM00363">
    <property type="entry name" value="S4"/>
    <property type="match status" value="1"/>
</dbReference>
<dbReference type="InterPro" id="IPR036986">
    <property type="entry name" value="S4_RNA-bd_sf"/>
</dbReference>
<evidence type="ECO:0000256" key="10">
    <source>
        <dbReference type="PROSITE-ProRule" id="PRU00182"/>
    </source>
</evidence>
<dbReference type="Pfam" id="PF01479">
    <property type="entry name" value="S4"/>
    <property type="match status" value="1"/>
</dbReference>
<organism evidence="12 13">
    <name type="scientific">Ramlibacter ginsenosidimutans</name>
    <dbReference type="NCBI Taxonomy" id="502333"/>
    <lineage>
        <taxon>Bacteria</taxon>
        <taxon>Pseudomonadati</taxon>
        <taxon>Pseudomonadota</taxon>
        <taxon>Betaproteobacteria</taxon>
        <taxon>Burkholderiales</taxon>
        <taxon>Comamonadaceae</taxon>
        <taxon>Ramlibacter</taxon>
    </lineage>
</organism>
<keyword evidence="10" id="KW-0694">RNA-binding</keyword>
<dbReference type="GO" id="GO:0003723">
    <property type="term" value="F:RNA binding"/>
    <property type="evidence" value="ECO:0007669"/>
    <property type="project" value="UniProtKB-KW"/>
</dbReference>
<dbReference type="AlphaFoldDB" id="A0A934WM60"/>
<dbReference type="Proteomes" id="UP000630528">
    <property type="component" value="Unassembled WGS sequence"/>
</dbReference>
<proteinExistence type="predicted"/>
<dbReference type="SUPFAM" id="SSF55120">
    <property type="entry name" value="Pseudouridine synthase"/>
    <property type="match status" value="1"/>
</dbReference>
<dbReference type="InterPro" id="IPR050343">
    <property type="entry name" value="RsuA_PseudoU_synthase"/>
</dbReference>
<dbReference type="PANTHER" id="PTHR47683:SF2">
    <property type="entry name" value="RNA-BINDING S4 DOMAIN-CONTAINING PROTEIN"/>
    <property type="match status" value="1"/>
</dbReference>
<evidence type="ECO:0000256" key="4">
    <source>
        <dbReference type="ARBA" id="ARBA00039989"/>
    </source>
</evidence>
<dbReference type="RefSeq" id="WP_201169214.1">
    <property type="nucleotide sequence ID" value="NZ_JAEPWM010000002.1"/>
</dbReference>
<dbReference type="PROSITE" id="PS50889">
    <property type="entry name" value="S4"/>
    <property type="match status" value="1"/>
</dbReference>
<gene>
    <name evidence="12" type="ORF">JJB11_09410</name>
</gene>
<evidence type="ECO:0000256" key="8">
    <source>
        <dbReference type="ARBA" id="ARBA00042890"/>
    </source>
</evidence>
<keyword evidence="13" id="KW-1185">Reference proteome</keyword>
<evidence type="ECO:0000256" key="3">
    <source>
        <dbReference type="ARBA" id="ARBA00038922"/>
    </source>
</evidence>
<dbReference type="Gene3D" id="3.30.2350.10">
    <property type="entry name" value="Pseudouridine synthase"/>
    <property type="match status" value="1"/>
</dbReference>
<comment type="catalytic activity">
    <reaction evidence="2">
        <text>uridine(2604) in 23S rRNA = pseudouridine(2604) in 23S rRNA</text>
        <dbReference type="Rhea" id="RHEA:38875"/>
        <dbReference type="Rhea" id="RHEA-COMP:10093"/>
        <dbReference type="Rhea" id="RHEA-COMP:10094"/>
        <dbReference type="ChEBI" id="CHEBI:65314"/>
        <dbReference type="ChEBI" id="CHEBI:65315"/>
        <dbReference type="EC" id="5.4.99.21"/>
    </reaction>
</comment>
<dbReference type="PANTHER" id="PTHR47683">
    <property type="entry name" value="PSEUDOURIDINE SYNTHASE FAMILY PROTEIN-RELATED"/>
    <property type="match status" value="1"/>
</dbReference>
<evidence type="ECO:0000259" key="11">
    <source>
        <dbReference type="SMART" id="SM00363"/>
    </source>
</evidence>
<reference evidence="12" key="2">
    <citation type="submission" date="2021-01" db="EMBL/GenBank/DDBJ databases">
        <authorList>
            <person name="Kang M."/>
        </authorList>
    </citation>
    <scope>NUCLEOTIDE SEQUENCE</scope>
    <source>
        <strain evidence="12">KACC 17527</strain>
    </source>
</reference>
<dbReference type="GO" id="GO:0001522">
    <property type="term" value="P:pseudouridine synthesis"/>
    <property type="evidence" value="ECO:0007669"/>
    <property type="project" value="InterPro"/>
</dbReference>
<dbReference type="EC" id="5.4.99.21" evidence="3"/>
<dbReference type="InterPro" id="IPR020103">
    <property type="entry name" value="PsdUridine_synth_cat_dom_sf"/>
</dbReference>
<dbReference type="GO" id="GO:0006396">
    <property type="term" value="P:RNA processing"/>
    <property type="evidence" value="ECO:0007669"/>
    <property type="project" value="UniProtKB-ARBA"/>
</dbReference>
<evidence type="ECO:0000256" key="7">
    <source>
        <dbReference type="ARBA" id="ARBA00042843"/>
    </source>
</evidence>
<comment type="caution">
    <text evidence="12">The sequence shown here is derived from an EMBL/GenBank/DDBJ whole genome shotgun (WGS) entry which is preliminary data.</text>
</comment>
<evidence type="ECO:0000313" key="12">
    <source>
        <dbReference type="EMBL" id="MBK6006306.1"/>
    </source>
</evidence>
<evidence type="ECO:0000256" key="5">
    <source>
        <dbReference type="ARBA" id="ARBA00041420"/>
    </source>
</evidence>
<dbReference type="CDD" id="cd00165">
    <property type="entry name" value="S4"/>
    <property type="match status" value="1"/>
</dbReference>
<dbReference type="Gene3D" id="3.10.290.10">
    <property type="entry name" value="RNA-binding S4 domain"/>
    <property type="match status" value="1"/>
</dbReference>
<sequence>MAGAAFPERALEQQPETQPQRLSRIVAAIAACSRSQAEQYIVEGWVRVDGKVVDVPQERVRPGQRVELAPNARLQAAGPATLLVHKPAGMHGAQALASVGAATHWSGDASGIRRIKSHGVGQVELLPLPPPASGLAVFSQDGRIVRKLTEDALLVEQELVVEVTGTIVPNGLERLGRGFVLEGRTVPPARVSWQSEARLRFAAKGIAPDRVPAICAHVGLTVTAIRRLRIGRVALAGLPPGQWRYLAPAERF</sequence>
<evidence type="ECO:0000256" key="6">
    <source>
        <dbReference type="ARBA" id="ARBA00041697"/>
    </source>
</evidence>
<feature type="domain" description="RNA-binding S4" evidence="11">
    <location>
        <begin position="20"/>
        <end position="79"/>
    </location>
</feature>
<dbReference type="InterPro" id="IPR002942">
    <property type="entry name" value="S4_RNA-bd"/>
</dbReference>
<protein>
    <recommendedName>
        <fullName evidence="4">Dual-specificity RNA pseudouridine synthase RluF</fullName>
        <ecNumber evidence="3">5.4.99.21</ecNumber>
    </recommendedName>
    <alternativeName>
        <fullName evidence="6">23S rRNA pseudouridine(2604) synthase</fullName>
    </alternativeName>
    <alternativeName>
        <fullName evidence="8">Ribosomal large subunit pseudouridine synthase F</fullName>
    </alternativeName>
    <alternativeName>
        <fullName evidence="7">rRNA pseudouridylate synthase F</fullName>
    </alternativeName>
    <alternativeName>
        <fullName evidence="9">rRNA-uridine isomerase F</fullName>
    </alternativeName>
    <alternativeName>
        <fullName evidence="5">tRNA(Tyr) pseudouridine(35) synthase</fullName>
    </alternativeName>
</protein>
<dbReference type="GO" id="GO:0160138">
    <property type="term" value="F:23S rRNA pseudouridine(2604) synthase activity"/>
    <property type="evidence" value="ECO:0007669"/>
    <property type="project" value="UniProtKB-EC"/>
</dbReference>
<name>A0A934WM60_9BURK</name>
<dbReference type="SUPFAM" id="SSF55174">
    <property type="entry name" value="Alpha-L RNA-binding motif"/>
    <property type="match status" value="1"/>
</dbReference>
<comment type="catalytic activity">
    <reaction evidence="1">
        <text>uridine(35) in tRNA(Tyr) = pseudouridine(35) in tRNA(Tyr)</text>
        <dbReference type="Rhea" id="RHEA:60556"/>
        <dbReference type="Rhea" id="RHEA-COMP:15607"/>
        <dbReference type="Rhea" id="RHEA-COMP:15608"/>
        <dbReference type="ChEBI" id="CHEBI:65314"/>
        <dbReference type="ChEBI" id="CHEBI:65315"/>
    </reaction>
</comment>
<evidence type="ECO:0000256" key="2">
    <source>
        <dbReference type="ARBA" id="ARBA00036535"/>
    </source>
</evidence>
<evidence type="ECO:0000256" key="1">
    <source>
        <dbReference type="ARBA" id="ARBA00036390"/>
    </source>
</evidence>
<evidence type="ECO:0000256" key="9">
    <source>
        <dbReference type="ARBA" id="ARBA00043147"/>
    </source>
</evidence>
<evidence type="ECO:0000313" key="13">
    <source>
        <dbReference type="Proteomes" id="UP000630528"/>
    </source>
</evidence>